<evidence type="ECO:0000259" key="1">
    <source>
        <dbReference type="Pfam" id="PF12728"/>
    </source>
</evidence>
<dbReference type="Pfam" id="PF12728">
    <property type="entry name" value="HTH_17"/>
    <property type="match status" value="1"/>
</dbReference>
<proteinExistence type="predicted"/>
<organism evidence="2 3">
    <name type="scientific">Georgenia muralis</name>
    <dbReference type="NCBI Taxonomy" id="154117"/>
    <lineage>
        <taxon>Bacteria</taxon>
        <taxon>Bacillati</taxon>
        <taxon>Actinomycetota</taxon>
        <taxon>Actinomycetes</taxon>
        <taxon>Micrococcales</taxon>
        <taxon>Bogoriellaceae</taxon>
        <taxon>Georgenia</taxon>
    </lineage>
</organism>
<keyword evidence="3" id="KW-1185">Reference proteome</keyword>
<reference evidence="2 3" key="1">
    <citation type="submission" date="2018-11" db="EMBL/GenBank/DDBJ databases">
        <title>Sequencing the genomes of 1000 actinobacteria strains.</title>
        <authorList>
            <person name="Klenk H.-P."/>
        </authorList>
    </citation>
    <scope>NUCLEOTIDE SEQUENCE [LARGE SCALE GENOMIC DNA]</scope>
    <source>
        <strain evidence="2 3">DSM 14418</strain>
    </source>
</reference>
<dbReference type="EMBL" id="RKRA01000001">
    <property type="protein sequence ID" value="RPF25841.1"/>
    <property type="molecule type" value="Genomic_DNA"/>
</dbReference>
<dbReference type="NCBIfam" id="TIGR01764">
    <property type="entry name" value="excise"/>
    <property type="match status" value="1"/>
</dbReference>
<comment type="caution">
    <text evidence="2">The sequence shown here is derived from an EMBL/GenBank/DDBJ whole genome shotgun (WGS) entry which is preliminary data.</text>
</comment>
<gene>
    <name evidence="2" type="ORF">EDD32_0254</name>
</gene>
<dbReference type="RefSeq" id="WP_123913915.1">
    <property type="nucleotide sequence ID" value="NZ_RKRA01000001.1"/>
</dbReference>
<sequence>MAQRFLTLADVAEELAVSVAQVRVLVRSGELPAIQVGGRNQWRVEISSLEEYIQQQYARTRERIETGRVMDDSPTATTSGSD</sequence>
<name>A0A3N5A1T1_9MICO</name>
<dbReference type="GO" id="GO:0003677">
    <property type="term" value="F:DNA binding"/>
    <property type="evidence" value="ECO:0007669"/>
    <property type="project" value="InterPro"/>
</dbReference>
<dbReference type="OrthoDB" id="5524782at2"/>
<dbReference type="SUPFAM" id="SSF46955">
    <property type="entry name" value="Putative DNA-binding domain"/>
    <property type="match status" value="1"/>
</dbReference>
<protein>
    <submittedName>
        <fullName evidence="2">Excisionase family DNA binding protein</fullName>
    </submittedName>
</protein>
<dbReference type="InterPro" id="IPR009061">
    <property type="entry name" value="DNA-bd_dom_put_sf"/>
</dbReference>
<evidence type="ECO:0000313" key="2">
    <source>
        <dbReference type="EMBL" id="RPF25841.1"/>
    </source>
</evidence>
<accession>A0A3N5A1T1</accession>
<evidence type="ECO:0000313" key="3">
    <source>
        <dbReference type="Proteomes" id="UP000280726"/>
    </source>
</evidence>
<dbReference type="Proteomes" id="UP000280726">
    <property type="component" value="Unassembled WGS sequence"/>
</dbReference>
<dbReference type="InterPro" id="IPR010093">
    <property type="entry name" value="SinI_DNA-bd"/>
</dbReference>
<dbReference type="AlphaFoldDB" id="A0A3N5A1T1"/>
<dbReference type="InterPro" id="IPR041657">
    <property type="entry name" value="HTH_17"/>
</dbReference>
<feature type="domain" description="Helix-turn-helix" evidence="1">
    <location>
        <begin position="5"/>
        <end position="56"/>
    </location>
</feature>